<name>A0ABW3X2Q8_9HYPH</name>
<dbReference type="InterPro" id="IPR011250">
    <property type="entry name" value="OMP/PagP_B-barrel"/>
</dbReference>
<evidence type="ECO:0000256" key="1">
    <source>
        <dbReference type="ARBA" id="ARBA00009330"/>
    </source>
</evidence>
<reference evidence="3" key="1">
    <citation type="journal article" date="2019" name="Int. J. Syst. Evol. Microbiol.">
        <title>The Global Catalogue of Microorganisms (GCM) 10K type strain sequencing project: providing services to taxonomists for standard genome sequencing and annotation.</title>
        <authorList>
            <consortium name="The Broad Institute Genomics Platform"/>
            <consortium name="The Broad Institute Genome Sequencing Center for Infectious Disease"/>
            <person name="Wu L."/>
            <person name="Ma J."/>
        </authorList>
    </citation>
    <scope>NUCLEOTIDE SEQUENCE [LARGE SCALE GENOMIC DNA]</scope>
    <source>
        <strain evidence="3">CCUG 56108</strain>
    </source>
</reference>
<protein>
    <submittedName>
        <fullName evidence="2">OmpW family protein</fullName>
    </submittedName>
</protein>
<dbReference type="InterPro" id="IPR005618">
    <property type="entry name" value="OMPW"/>
</dbReference>
<dbReference type="Pfam" id="PF03922">
    <property type="entry name" value="OmpW"/>
    <property type="match status" value="1"/>
</dbReference>
<accession>A0ABW3X2Q8</accession>
<dbReference type="SUPFAM" id="SSF56925">
    <property type="entry name" value="OMPA-like"/>
    <property type="match status" value="1"/>
</dbReference>
<keyword evidence="3" id="KW-1185">Reference proteome</keyword>
<dbReference type="EMBL" id="JBHTND010000023">
    <property type="protein sequence ID" value="MFD1303100.1"/>
    <property type="molecule type" value="Genomic_DNA"/>
</dbReference>
<sequence length="263" mass="27474">MTRTGSPRAEAIDGRHRSISAVSWRSRLHPEGRQGAAWGVAIRHLGLAGIVLAMGSSICLGADETSPIGVPLPTRSGFAAGDILVRGRVIGMFAVDERSRIDLIEGTVRLPAMILPDADVTYFLTGNLAVAGQAGISRTKPVIKGSLVGDIPIGAIRSFGASAVIQYHAFSDGPFKPYIGVGLSLSVPLRTDPAGGFVTAFSVDPIAGLLLQAGFDYHLGGNWYANVEVKKICLPSYTLGNVGIGATVEMNTVIVGSGIGYRF</sequence>
<evidence type="ECO:0000313" key="2">
    <source>
        <dbReference type="EMBL" id="MFD1303100.1"/>
    </source>
</evidence>
<dbReference type="Proteomes" id="UP001597176">
    <property type="component" value="Unassembled WGS sequence"/>
</dbReference>
<dbReference type="PANTHER" id="PTHR36920">
    <property type="match status" value="1"/>
</dbReference>
<dbReference type="RefSeq" id="WP_379040593.1">
    <property type="nucleotide sequence ID" value="NZ_JBHTND010000023.1"/>
</dbReference>
<comment type="caution">
    <text evidence="2">The sequence shown here is derived from an EMBL/GenBank/DDBJ whole genome shotgun (WGS) entry which is preliminary data.</text>
</comment>
<comment type="similarity">
    <text evidence="1">Belongs to the OmpW/AlkL family.</text>
</comment>
<gene>
    <name evidence="2" type="ORF">ACFQ4G_16120</name>
</gene>
<organism evidence="2 3">
    <name type="scientific">Methylobacterium marchantiae</name>
    <dbReference type="NCBI Taxonomy" id="600331"/>
    <lineage>
        <taxon>Bacteria</taxon>
        <taxon>Pseudomonadati</taxon>
        <taxon>Pseudomonadota</taxon>
        <taxon>Alphaproteobacteria</taxon>
        <taxon>Hyphomicrobiales</taxon>
        <taxon>Methylobacteriaceae</taxon>
        <taxon>Methylobacterium</taxon>
    </lineage>
</organism>
<dbReference type="Gene3D" id="2.40.160.20">
    <property type="match status" value="1"/>
</dbReference>
<proteinExistence type="inferred from homology"/>
<dbReference type="PANTHER" id="PTHR36920:SF1">
    <property type="entry name" value="OUTER MEMBRANE PROTEIN W"/>
    <property type="match status" value="1"/>
</dbReference>
<evidence type="ECO:0000313" key="3">
    <source>
        <dbReference type="Proteomes" id="UP001597176"/>
    </source>
</evidence>